<dbReference type="InterPro" id="IPR036390">
    <property type="entry name" value="WH_DNA-bd_sf"/>
</dbReference>
<dbReference type="SUPFAM" id="SSF46785">
    <property type="entry name" value="Winged helix' DNA-binding domain"/>
    <property type="match status" value="1"/>
</dbReference>
<evidence type="ECO:0000313" key="2">
    <source>
        <dbReference type="EMBL" id="PYE78226.1"/>
    </source>
</evidence>
<reference evidence="2 3" key="1">
    <citation type="submission" date="2018-06" db="EMBL/GenBank/DDBJ databases">
        <title>Genomic Encyclopedia of Type Strains, Phase III (KMG-III): the genomes of soil and plant-associated and newly described type strains.</title>
        <authorList>
            <person name="Whitman W."/>
        </authorList>
    </citation>
    <scope>NUCLEOTIDE SEQUENCE [LARGE SCALE GENOMIC DNA]</scope>
    <source>
        <strain evidence="2 3">CECT 7646</strain>
    </source>
</reference>
<dbReference type="Pfam" id="PF13545">
    <property type="entry name" value="HTH_Crp_2"/>
    <property type="match status" value="1"/>
</dbReference>
<dbReference type="AlphaFoldDB" id="A0A318SHA5"/>
<organism evidence="2 3">
    <name type="scientific">Xylophilus ampelinus</name>
    <dbReference type="NCBI Taxonomy" id="54067"/>
    <lineage>
        <taxon>Bacteria</taxon>
        <taxon>Pseudomonadati</taxon>
        <taxon>Pseudomonadota</taxon>
        <taxon>Betaproteobacteria</taxon>
        <taxon>Burkholderiales</taxon>
        <taxon>Xylophilus</taxon>
    </lineage>
</organism>
<sequence length="162" mass="18104">MIGNEGMLGAHLAQGIVTAPFQAIVQGSGSALRLSATVFAEELHRIPQFHRQVQRYLYVQMVQFATSAACQKFHQIGPRLARWLLMSQDRAHRDNFYVTHEFLGYMLGVRRVGITTAAIALQRSGLINYQRGELVVLDRVGLEAQACSCYAKDKQTYTSTLS</sequence>
<accession>A0A318SHA5</accession>
<comment type="caution">
    <text evidence="2">The sequence shown here is derived from an EMBL/GenBank/DDBJ whole genome shotgun (WGS) entry which is preliminary data.</text>
</comment>
<dbReference type="InterPro" id="IPR012318">
    <property type="entry name" value="HTH_CRP"/>
</dbReference>
<evidence type="ECO:0000259" key="1">
    <source>
        <dbReference type="Pfam" id="PF13545"/>
    </source>
</evidence>
<name>A0A318SHA5_9BURK</name>
<proteinExistence type="predicted"/>
<dbReference type="EMBL" id="QJTC01000008">
    <property type="protein sequence ID" value="PYE78226.1"/>
    <property type="molecule type" value="Genomic_DNA"/>
</dbReference>
<keyword evidence="3" id="KW-1185">Reference proteome</keyword>
<dbReference type="GO" id="GO:0006355">
    <property type="term" value="P:regulation of DNA-templated transcription"/>
    <property type="evidence" value="ECO:0007669"/>
    <property type="project" value="InterPro"/>
</dbReference>
<dbReference type="InterPro" id="IPR014710">
    <property type="entry name" value="RmlC-like_jellyroll"/>
</dbReference>
<protein>
    <submittedName>
        <fullName evidence="2">Crp-like helix-turn-helix protein</fullName>
    </submittedName>
</protein>
<dbReference type="Gene3D" id="2.60.120.10">
    <property type="entry name" value="Jelly Rolls"/>
    <property type="match status" value="1"/>
</dbReference>
<dbReference type="GO" id="GO:0003677">
    <property type="term" value="F:DNA binding"/>
    <property type="evidence" value="ECO:0007669"/>
    <property type="project" value="InterPro"/>
</dbReference>
<feature type="domain" description="HTH crp-type" evidence="1">
    <location>
        <begin position="79"/>
        <end position="144"/>
    </location>
</feature>
<evidence type="ECO:0000313" key="3">
    <source>
        <dbReference type="Proteomes" id="UP000247540"/>
    </source>
</evidence>
<gene>
    <name evidence="2" type="ORF">DFQ15_10815</name>
</gene>
<dbReference type="Proteomes" id="UP000247540">
    <property type="component" value="Unassembled WGS sequence"/>
</dbReference>